<dbReference type="GO" id="GO:0003735">
    <property type="term" value="F:structural constituent of ribosome"/>
    <property type="evidence" value="ECO:0007669"/>
    <property type="project" value="TreeGrafter"/>
</dbReference>
<dbReference type="InterPro" id="IPR003029">
    <property type="entry name" value="S1_domain"/>
</dbReference>
<feature type="region of interest" description="Disordered" evidence="4">
    <location>
        <begin position="1"/>
        <end position="67"/>
    </location>
</feature>
<evidence type="ECO:0000313" key="5">
    <source>
        <dbReference type="EMBL" id="BDI33035.1"/>
    </source>
</evidence>
<dbReference type="NCBIfam" id="NF005208">
    <property type="entry name" value="PRK06676.1"/>
    <property type="match status" value="1"/>
</dbReference>
<dbReference type="FunCoup" id="A0A402CPN7">
    <property type="interactions" value="559"/>
</dbReference>
<dbReference type="PROSITE" id="PS50126">
    <property type="entry name" value="S1"/>
    <property type="match status" value="4"/>
</dbReference>
<dbReference type="PANTHER" id="PTHR10724">
    <property type="entry name" value="30S RIBOSOMAL PROTEIN S1"/>
    <property type="match status" value="1"/>
</dbReference>
<dbReference type="RefSeq" id="WP_119319291.1">
    <property type="nucleotide sequence ID" value="NZ_AP025739.1"/>
</dbReference>
<dbReference type="GO" id="GO:0005840">
    <property type="term" value="C:ribosome"/>
    <property type="evidence" value="ECO:0007669"/>
    <property type="project" value="UniProtKB-KW"/>
</dbReference>
<feature type="compositionally biased region" description="Basic and acidic residues" evidence="4">
    <location>
        <begin position="463"/>
        <end position="479"/>
    </location>
</feature>
<dbReference type="GO" id="GO:0005737">
    <property type="term" value="C:cytoplasm"/>
    <property type="evidence" value="ECO:0007669"/>
    <property type="project" value="UniProtKB-ARBA"/>
</dbReference>
<dbReference type="Pfam" id="PF00575">
    <property type="entry name" value="S1"/>
    <property type="match status" value="4"/>
</dbReference>
<evidence type="ECO:0000313" key="6">
    <source>
        <dbReference type="Proteomes" id="UP000287394"/>
    </source>
</evidence>
<dbReference type="CDD" id="cd05688">
    <property type="entry name" value="S1_RPS1_repeat_ec3"/>
    <property type="match status" value="1"/>
</dbReference>
<dbReference type="GO" id="GO:0003729">
    <property type="term" value="F:mRNA binding"/>
    <property type="evidence" value="ECO:0007669"/>
    <property type="project" value="TreeGrafter"/>
</dbReference>
<dbReference type="InterPro" id="IPR012340">
    <property type="entry name" value="NA-bd_OB-fold"/>
</dbReference>
<keyword evidence="3" id="KW-0687">Ribonucleoprotein</keyword>
<dbReference type="SMART" id="SM00316">
    <property type="entry name" value="S1"/>
    <property type="match status" value="4"/>
</dbReference>
<dbReference type="InterPro" id="IPR050437">
    <property type="entry name" value="Ribos_protein_bS1-like"/>
</dbReference>
<dbReference type="KEGG" id="ccot:CCAX7_50860"/>
<dbReference type="InterPro" id="IPR035104">
    <property type="entry name" value="Ribosomal_protein_S1-like"/>
</dbReference>
<protein>
    <submittedName>
        <fullName evidence="5">Uncharacterized protein</fullName>
    </submittedName>
</protein>
<dbReference type="Proteomes" id="UP000287394">
    <property type="component" value="Chromosome"/>
</dbReference>
<sequence length="548" mass="59163">MSAVSEDVVTSDQATPLATDANPEASAQTTAPAAGVGGTAPSVPAAKPAPTAPASAPSTTFGGDAGSVNQSDFESMFKELSEGDVVVGTVVHIDKDGVLVDVGSKSEGIVRPNELSREPYDNIEDVVKVGDSIKVVVIGRDNEDGNLLLSKKRADFEKAWDKVIEAMNDGTILHAMVSERVKGGLVVDLGIRGFVPASHVGSGDFKHQNLDKFVGQSIPLKVIEVDRDRRKVVLSHRLATEEEREQRKTDTLNSLKEGDVRKGIVRRVTDYGAFIDLGGIDGLLHVSEMSWSRIKHPSEVVKNGQELDVMILKLRLDQNRISLGLRQILPDPWTEVAGKYNVGDTIKATVSRLVPFGAFVSLEDGVEAIVPNSELSDRRVSKPSDVVNPGDEIEAKVIEMRPEERKMTLSIRRMVESATPREPYVPEPETGGGRGREGRDRFERGGEGRGIEGGGRGDAPRGGADRGPDPSRERRRREGGGGGGRSRGDSNYGGDVEDDYKEYKNYRANQREETFGTSLADVLGGHFSALKEAAGEEEAETSETEEKE</sequence>
<proteinExistence type="inferred from homology"/>
<comment type="similarity">
    <text evidence="1">Belongs to the bacterial ribosomal protein bS1 family.</text>
</comment>
<evidence type="ECO:0000256" key="3">
    <source>
        <dbReference type="ARBA" id="ARBA00023274"/>
    </source>
</evidence>
<feature type="compositionally biased region" description="Low complexity" evidence="4">
    <location>
        <begin position="27"/>
        <end position="60"/>
    </location>
</feature>
<dbReference type="EMBL" id="AP025739">
    <property type="protein sequence ID" value="BDI33035.1"/>
    <property type="molecule type" value="Genomic_DNA"/>
</dbReference>
<evidence type="ECO:0000256" key="2">
    <source>
        <dbReference type="ARBA" id="ARBA00022980"/>
    </source>
</evidence>
<dbReference type="OrthoDB" id="9804077at2"/>
<dbReference type="PRINTS" id="PR00681">
    <property type="entry name" value="RIBOSOMALS1"/>
</dbReference>
<dbReference type="GO" id="GO:1990904">
    <property type="term" value="C:ribonucleoprotein complex"/>
    <property type="evidence" value="ECO:0007669"/>
    <property type="project" value="UniProtKB-KW"/>
</dbReference>
<evidence type="ECO:0000256" key="4">
    <source>
        <dbReference type="SAM" id="MobiDB-lite"/>
    </source>
</evidence>
<dbReference type="SUPFAM" id="SSF50249">
    <property type="entry name" value="Nucleic acid-binding proteins"/>
    <property type="match status" value="4"/>
</dbReference>
<accession>A0A402CPN7</accession>
<name>A0A402CPN7_9BACT</name>
<dbReference type="FunFam" id="2.40.50.140:FF:000051">
    <property type="entry name" value="RNA-binding transcriptional accessory protein"/>
    <property type="match status" value="1"/>
</dbReference>
<dbReference type="CDD" id="cd04465">
    <property type="entry name" value="S1_RPS1_repeat_ec2_hs2"/>
    <property type="match status" value="1"/>
</dbReference>
<dbReference type="CDD" id="cd05687">
    <property type="entry name" value="S1_RPS1_repeat_ec1_hs1"/>
    <property type="match status" value="1"/>
</dbReference>
<keyword evidence="2" id="KW-0689">Ribosomal protein</keyword>
<dbReference type="Gene3D" id="2.40.50.140">
    <property type="entry name" value="Nucleic acid-binding proteins"/>
    <property type="match status" value="4"/>
</dbReference>
<dbReference type="GO" id="GO:0006412">
    <property type="term" value="P:translation"/>
    <property type="evidence" value="ECO:0007669"/>
    <property type="project" value="TreeGrafter"/>
</dbReference>
<gene>
    <name evidence="5" type="ORF">CCAX7_50860</name>
</gene>
<dbReference type="PANTHER" id="PTHR10724:SF7">
    <property type="entry name" value="SMALL RIBOSOMAL SUBUNIT PROTEIN BS1C"/>
    <property type="match status" value="1"/>
</dbReference>
<reference evidence="5 6" key="1">
    <citation type="journal article" date="2019" name="Int. J. Syst. Evol. Microbiol.">
        <title>Capsulimonas corticalis gen. nov., sp. nov., an aerobic capsulated bacterium, of a novel bacterial order, Capsulimonadales ord. nov., of the class Armatimonadia of the phylum Armatimonadetes.</title>
        <authorList>
            <person name="Li J."/>
            <person name="Kudo C."/>
            <person name="Tonouchi A."/>
        </authorList>
    </citation>
    <scope>NUCLEOTIDE SEQUENCE [LARGE SCALE GENOMIC DNA]</scope>
    <source>
        <strain evidence="5 6">AX-7</strain>
    </source>
</reference>
<evidence type="ECO:0000256" key="1">
    <source>
        <dbReference type="ARBA" id="ARBA00006767"/>
    </source>
</evidence>
<organism evidence="5 6">
    <name type="scientific">Capsulimonas corticalis</name>
    <dbReference type="NCBI Taxonomy" id="2219043"/>
    <lineage>
        <taxon>Bacteria</taxon>
        <taxon>Bacillati</taxon>
        <taxon>Armatimonadota</taxon>
        <taxon>Armatimonadia</taxon>
        <taxon>Capsulimonadales</taxon>
        <taxon>Capsulimonadaceae</taxon>
        <taxon>Capsulimonas</taxon>
    </lineage>
</organism>
<feature type="compositionally biased region" description="Basic and acidic residues" evidence="4">
    <location>
        <begin position="434"/>
        <end position="450"/>
    </location>
</feature>
<dbReference type="AlphaFoldDB" id="A0A402CPN7"/>
<keyword evidence="6" id="KW-1185">Reference proteome</keyword>
<feature type="region of interest" description="Disordered" evidence="4">
    <location>
        <begin position="414"/>
        <end position="498"/>
    </location>
</feature>